<organism evidence="1 2">
    <name type="scientific">Nitrobacter vulgaris</name>
    <dbReference type="NCBI Taxonomy" id="29421"/>
    <lineage>
        <taxon>Bacteria</taxon>
        <taxon>Pseudomonadati</taxon>
        <taxon>Pseudomonadota</taxon>
        <taxon>Alphaproteobacteria</taxon>
        <taxon>Hyphomicrobiales</taxon>
        <taxon>Nitrobacteraceae</taxon>
        <taxon>Nitrobacter</taxon>
    </lineage>
</organism>
<gene>
    <name evidence="1" type="ORF">B2M20_03970</name>
</gene>
<sequence>MIHRWLLLFATFAITGVILDRAYAEDDVLIKRVKTTWRAQDGATIDDILSRAAKIAHFVPRGWEVGQKHDSETPVVFSWARSQGDKPDDAYTISWNISAKGDMSLGPPYAKTMQLGWQPFALSLIAREMADEYPQPNVAFLHDTSNYDFVVTAQGELGNLLKKGRCTIGDPVSLDYVVLPKEAPKEDVWRLQISVNCEIAGPSYFTRDGVIIFKKTNSDPWQPASFFARRIAKYPPGHWFEQVEPDEQKAFDAVRKALKGPR</sequence>
<reference evidence="1 2" key="1">
    <citation type="submission" date="2017-02" db="EMBL/GenBank/DDBJ databases">
        <title>Genome sequence of the nitrite-oxidizing bacterium Nitrobacter vulgaris strain Ab1.</title>
        <authorList>
            <person name="Mellbye B.L."/>
            <person name="Davis E.W."/>
            <person name="Spieck E."/>
            <person name="Chang J.H."/>
            <person name="Bottomley P.J."/>
            <person name="Sayavedra-Soto L.A."/>
        </authorList>
    </citation>
    <scope>NUCLEOTIDE SEQUENCE [LARGE SCALE GENOMIC DNA]</scope>
    <source>
        <strain evidence="1 2">Ab1</strain>
    </source>
</reference>
<protein>
    <submittedName>
        <fullName evidence="1">Nodulate formation efficiency C protein</fullName>
    </submittedName>
</protein>
<accession>A0A1V4I1J1</accession>
<name>A0A1V4I1J1_NITVU</name>
<dbReference type="Proteomes" id="UP000189940">
    <property type="component" value="Unassembled WGS sequence"/>
</dbReference>
<evidence type="ECO:0000313" key="2">
    <source>
        <dbReference type="Proteomes" id="UP000189940"/>
    </source>
</evidence>
<proteinExistence type="predicted"/>
<dbReference type="EMBL" id="MWPQ01000011">
    <property type="protein sequence ID" value="OPH83995.1"/>
    <property type="molecule type" value="Genomic_DNA"/>
</dbReference>
<dbReference type="OrthoDB" id="8212193at2"/>
<dbReference type="AlphaFoldDB" id="A0A1V4I1J1"/>
<keyword evidence="2" id="KW-1185">Reference proteome</keyword>
<comment type="caution">
    <text evidence="1">The sequence shown here is derived from an EMBL/GenBank/DDBJ whole genome shotgun (WGS) entry which is preliminary data.</text>
</comment>
<evidence type="ECO:0000313" key="1">
    <source>
        <dbReference type="EMBL" id="OPH83995.1"/>
    </source>
</evidence>